<gene>
    <name evidence="5" type="ordered locus">STAUR_7226</name>
    <name evidence="6" type="ORF">STIAU_5947</name>
</gene>
<reference evidence="5 7" key="2">
    <citation type="journal article" date="2011" name="Mol. Biol. Evol.">
        <title>Comparative genomic analysis of fruiting body formation in Myxococcales.</title>
        <authorList>
            <person name="Huntley S."/>
            <person name="Hamann N."/>
            <person name="Wegener-Feldbrugge S."/>
            <person name="Treuner-Lange A."/>
            <person name="Kube M."/>
            <person name="Reinhardt R."/>
            <person name="Klages S."/>
            <person name="Muller R."/>
            <person name="Ronning C.M."/>
            <person name="Nierman W.C."/>
            <person name="Sogaard-Andersen L."/>
        </authorList>
    </citation>
    <scope>NUCLEOTIDE SEQUENCE [LARGE SCALE GENOMIC DNA]</scope>
    <source>
        <strain evidence="5 7">DW4/3-1</strain>
    </source>
</reference>
<dbReference type="eggNOG" id="COG0654">
    <property type="taxonomic scope" value="Bacteria"/>
</dbReference>
<feature type="domain" description="FAD-binding" evidence="4">
    <location>
        <begin position="6"/>
        <end position="341"/>
    </location>
</feature>
<dbReference type="InterPro" id="IPR050641">
    <property type="entry name" value="RIFMO-like"/>
</dbReference>
<evidence type="ECO:0000313" key="5">
    <source>
        <dbReference type="EMBL" id="ADO74982.1"/>
    </source>
</evidence>
<keyword evidence="7" id="KW-1185">Reference proteome</keyword>
<dbReference type="GO" id="GO:0016709">
    <property type="term" value="F:oxidoreductase activity, acting on paired donors, with incorporation or reduction of molecular oxygen, NAD(P)H as one donor, and incorporation of one atom of oxygen"/>
    <property type="evidence" value="ECO:0007669"/>
    <property type="project" value="UniProtKB-ARBA"/>
</dbReference>
<dbReference type="Pfam" id="PF01494">
    <property type="entry name" value="FAD_binding_3"/>
    <property type="match status" value="1"/>
</dbReference>
<dbReference type="HOGENOM" id="CLU_009665_20_1_7"/>
<keyword evidence="6" id="KW-0503">Monooxygenase</keyword>
<evidence type="ECO:0000256" key="3">
    <source>
        <dbReference type="ARBA" id="ARBA00022827"/>
    </source>
</evidence>
<evidence type="ECO:0000313" key="8">
    <source>
        <dbReference type="Proteomes" id="UP000032702"/>
    </source>
</evidence>
<dbReference type="InterPro" id="IPR002938">
    <property type="entry name" value="FAD-bd"/>
</dbReference>
<evidence type="ECO:0000313" key="7">
    <source>
        <dbReference type="Proteomes" id="UP000001351"/>
    </source>
</evidence>
<dbReference type="AlphaFoldDB" id="Q08V55"/>
<dbReference type="Gene3D" id="3.50.50.60">
    <property type="entry name" value="FAD/NAD(P)-binding domain"/>
    <property type="match status" value="2"/>
</dbReference>
<evidence type="ECO:0000256" key="1">
    <source>
        <dbReference type="ARBA" id="ARBA00001974"/>
    </source>
</evidence>
<name>Q08V55_STIAD</name>
<evidence type="ECO:0000259" key="4">
    <source>
        <dbReference type="Pfam" id="PF01494"/>
    </source>
</evidence>
<dbReference type="Gene3D" id="3.40.30.120">
    <property type="match status" value="1"/>
</dbReference>
<dbReference type="GO" id="GO:0071949">
    <property type="term" value="F:FAD binding"/>
    <property type="evidence" value="ECO:0007669"/>
    <property type="project" value="InterPro"/>
</dbReference>
<proteinExistence type="predicted"/>
<organism evidence="6 8">
    <name type="scientific">Stigmatella aurantiaca (strain DW4/3-1)</name>
    <dbReference type="NCBI Taxonomy" id="378806"/>
    <lineage>
        <taxon>Bacteria</taxon>
        <taxon>Pseudomonadati</taxon>
        <taxon>Myxococcota</taxon>
        <taxon>Myxococcia</taxon>
        <taxon>Myxococcales</taxon>
        <taxon>Cystobacterineae</taxon>
        <taxon>Archangiaceae</taxon>
        <taxon>Stigmatella</taxon>
    </lineage>
</organism>
<keyword evidence="3" id="KW-0274">FAD</keyword>
<dbReference type="STRING" id="378806.STAUR_7226"/>
<dbReference type="KEGG" id="sur:STAUR_7226"/>
<keyword evidence="6" id="KW-0560">Oxidoreductase</keyword>
<comment type="cofactor">
    <cofactor evidence="1">
        <name>FAD</name>
        <dbReference type="ChEBI" id="CHEBI:57692"/>
    </cofactor>
</comment>
<dbReference type="PANTHER" id="PTHR43004">
    <property type="entry name" value="TRK SYSTEM POTASSIUM UPTAKE PROTEIN"/>
    <property type="match status" value="1"/>
</dbReference>
<protein>
    <submittedName>
        <fullName evidence="6">FAD-dependent monooxygenase</fullName>
    </submittedName>
</protein>
<dbReference type="Pfam" id="PF21274">
    <property type="entry name" value="Rng_hyd_C"/>
    <property type="match status" value="1"/>
</dbReference>
<dbReference type="PANTHER" id="PTHR43004:SF19">
    <property type="entry name" value="BINDING MONOOXYGENASE, PUTATIVE (JCVI)-RELATED"/>
    <property type="match status" value="1"/>
</dbReference>
<sequence length="488" mass="52291">MTRERVEVAVVGGGPVGLMVACELALAGVGVSVFERRTERVSQSRALSLHPRSLEVLALRGLADRFMARGQRLPLGHYAALETRLDFSVLETAFPFSLFIPQTVTEALLEARARELGVDIRRGHLLTRLEQFPEEVHLEGTCGGGTFHAAARYVVGADGARSAVRTLAGIAFPGADATMSLMLGDIVLSEPLPQPALVVSNLKGVLMIAPLGDGLHHRAVVLDPERTGVPVSEPVTLEELAGSVRAIAGTDFGMKAPFWLSRFGNETRHAATYRDGRVFLAGDAAHVHLPAGGQGLNVGLQDAMNLGWKLVGVLRGWAPEPLLDSYQHERHPVGAHLIQNTLSQSALLYATHPAGQALRAAMSKLLTLPTANRMLAEQISAFDVAYPDPVLPAPPGMAAEPGVTGKRLPDFALHCEDGVTRTLYSLLHEGRWLMLRRPSAGGPASQAVPWGRWTSTVVAEPQGGPEELRPWPSLLVRPDGRVGYVARA</sequence>
<dbReference type="OrthoDB" id="5482506at2"/>
<dbReference type="Gene3D" id="3.30.70.2450">
    <property type="match status" value="1"/>
</dbReference>
<dbReference type="PRINTS" id="PR00420">
    <property type="entry name" value="RNGMNOXGNASE"/>
</dbReference>
<dbReference type="EMBL" id="AAMD01000120">
    <property type="protein sequence ID" value="EAU64369.1"/>
    <property type="molecule type" value="Genomic_DNA"/>
</dbReference>
<keyword evidence="2" id="KW-0285">Flavoprotein</keyword>
<dbReference type="PROSITE" id="PS51257">
    <property type="entry name" value="PROKAR_LIPOPROTEIN"/>
    <property type="match status" value="1"/>
</dbReference>
<evidence type="ECO:0000313" key="6">
    <source>
        <dbReference type="EMBL" id="EAU64369.1"/>
    </source>
</evidence>
<dbReference type="Proteomes" id="UP000001351">
    <property type="component" value="Chromosome"/>
</dbReference>
<dbReference type="Proteomes" id="UP000032702">
    <property type="component" value="Unassembled WGS sequence"/>
</dbReference>
<reference evidence="6 8" key="1">
    <citation type="submission" date="2006-04" db="EMBL/GenBank/DDBJ databases">
        <authorList>
            <person name="Nierman W.C."/>
        </authorList>
    </citation>
    <scope>NUCLEOTIDE SEQUENCE [LARGE SCALE GENOMIC DNA]</scope>
    <source>
        <strain evidence="6 8">DW4/3-1</strain>
    </source>
</reference>
<dbReference type="EMBL" id="CP002271">
    <property type="protein sequence ID" value="ADO74982.1"/>
    <property type="molecule type" value="Genomic_DNA"/>
</dbReference>
<dbReference type="RefSeq" id="WP_002616652.1">
    <property type="nucleotide sequence ID" value="NC_014623.1"/>
</dbReference>
<accession>Q08V55</accession>
<dbReference type="InterPro" id="IPR036188">
    <property type="entry name" value="FAD/NAD-bd_sf"/>
</dbReference>
<dbReference type="SUPFAM" id="SSF51905">
    <property type="entry name" value="FAD/NAD(P)-binding domain"/>
    <property type="match status" value="1"/>
</dbReference>
<evidence type="ECO:0000256" key="2">
    <source>
        <dbReference type="ARBA" id="ARBA00022630"/>
    </source>
</evidence>